<evidence type="ECO:0000256" key="6">
    <source>
        <dbReference type="ARBA" id="ARBA00025581"/>
    </source>
</evidence>
<keyword evidence="9" id="KW-1185">Reference proteome</keyword>
<evidence type="ECO:0000256" key="4">
    <source>
        <dbReference type="ARBA" id="ARBA00023163"/>
    </source>
</evidence>
<dbReference type="GO" id="GO:0001097">
    <property type="term" value="F:TFIIH-class transcription factor complex binding"/>
    <property type="evidence" value="ECO:0007669"/>
    <property type="project" value="TreeGrafter"/>
</dbReference>
<dbReference type="GO" id="GO:0003677">
    <property type="term" value="F:DNA binding"/>
    <property type="evidence" value="ECO:0007669"/>
    <property type="project" value="UniProtKB-KW"/>
</dbReference>
<dbReference type="PROSITE" id="PS51351">
    <property type="entry name" value="TFIIE_BETA_C"/>
    <property type="match status" value="1"/>
</dbReference>
<keyword evidence="5" id="KW-0539">Nucleus</keyword>
<dbReference type="Pfam" id="PF18121">
    <property type="entry name" value="TFA2_Winged_2"/>
    <property type="match status" value="1"/>
</dbReference>
<comment type="caution">
    <text evidence="8">The sequence shown here is derived from an EMBL/GenBank/DDBJ whole genome shotgun (WGS) entry which is preliminary data.</text>
</comment>
<dbReference type="GO" id="GO:0006367">
    <property type="term" value="P:transcription initiation at RNA polymerase II promoter"/>
    <property type="evidence" value="ECO:0007669"/>
    <property type="project" value="InterPro"/>
</dbReference>
<dbReference type="OrthoDB" id="5323195at2759"/>
<dbReference type="PIRSF" id="PIRSF016398">
    <property type="entry name" value="TFIIE-beta"/>
    <property type="match status" value="1"/>
</dbReference>
<evidence type="ECO:0000256" key="1">
    <source>
        <dbReference type="ARBA" id="ARBA00004123"/>
    </source>
</evidence>
<comment type="function">
    <text evidence="6">Recruits TFIIH to the initiation complex and stimulates the RNA polymerase II C-terminal domain kinase and DNA-dependent ATPase activities of TFIIH. Both TFIIH and TFIIE are required for promoter clearance by RNA polymerase.</text>
</comment>
<evidence type="ECO:0000256" key="5">
    <source>
        <dbReference type="ARBA" id="ARBA00023242"/>
    </source>
</evidence>
<keyword evidence="4" id="KW-0804">Transcription</keyword>
<name>A0A8H7AQX2_9EURO</name>
<evidence type="ECO:0000313" key="8">
    <source>
        <dbReference type="EMBL" id="KAF7513728.1"/>
    </source>
</evidence>
<proteinExistence type="predicted"/>
<gene>
    <name evidence="8" type="ORF">GJ744_007779</name>
</gene>
<evidence type="ECO:0000256" key="3">
    <source>
        <dbReference type="ARBA" id="ARBA00023125"/>
    </source>
</evidence>
<dbReference type="PANTHER" id="PTHR12716:SF8">
    <property type="entry name" value="TRANSCRIPTION INITIATION FACTOR IIE SUBUNIT BETA"/>
    <property type="match status" value="1"/>
</dbReference>
<evidence type="ECO:0000313" key="9">
    <source>
        <dbReference type="Proteomes" id="UP000606974"/>
    </source>
</evidence>
<dbReference type="Proteomes" id="UP000606974">
    <property type="component" value="Unassembled WGS sequence"/>
</dbReference>
<dbReference type="InterPro" id="IPR003166">
    <property type="entry name" value="TFIIE_bsu_DNA-bd"/>
</dbReference>
<organism evidence="8 9">
    <name type="scientific">Endocarpon pusillum</name>
    <dbReference type="NCBI Taxonomy" id="364733"/>
    <lineage>
        <taxon>Eukaryota</taxon>
        <taxon>Fungi</taxon>
        <taxon>Dikarya</taxon>
        <taxon>Ascomycota</taxon>
        <taxon>Pezizomycotina</taxon>
        <taxon>Eurotiomycetes</taxon>
        <taxon>Chaetothyriomycetidae</taxon>
        <taxon>Verrucariales</taxon>
        <taxon>Verrucariaceae</taxon>
        <taxon>Endocarpon</taxon>
    </lineage>
</organism>
<dbReference type="EMBL" id="JAACFV010000004">
    <property type="protein sequence ID" value="KAF7513728.1"/>
    <property type="molecule type" value="Genomic_DNA"/>
</dbReference>
<keyword evidence="3" id="KW-0238">DNA-binding</keyword>
<sequence>MSSTEIYSQPAATGTGIDVRTKVLFAIDSLKAKSPASIPTATLIADNIRGPEQTPELVSRFRQFLNANEKVSYNKETDSYSFRPVHDIFNADDLIGFLQSQTTALGLNVRDLKDGWNDVEKTIDQLEKDQKLLVVRNKKDNHAKMVWADDPTLHAPMDDEFVKLWDEISMPSGGHEAVVKELKQKGMTSADSGMAPTVKVVQKEKPKKKIRRGGKVTNTHMQGILRDYSHLKR</sequence>
<evidence type="ECO:0000259" key="7">
    <source>
        <dbReference type="PROSITE" id="PS51351"/>
    </source>
</evidence>
<dbReference type="PANTHER" id="PTHR12716">
    <property type="entry name" value="TRANSCRIPTION INITIATION FACTOR IIE, BETA SUBUNIT"/>
    <property type="match status" value="1"/>
</dbReference>
<dbReference type="GO" id="GO:0005673">
    <property type="term" value="C:transcription factor TFIIE complex"/>
    <property type="evidence" value="ECO:0007669"/>
    <property type="project" value="InterPro"/>
</dbReference>
<dbReference type="InterPro" id="IPR040501">
    <property type="entry name" value="TFA2_Winged_2"/>
</dbReference>
<dbReference type="InterPro" id="IPR016656">
    <property type="entry name" value="TFIIE-bsu"/>
</dbReference>
<protein>
    <recommendedName>
        <fullName evidence="7">TFIIE beta domain-containing protein</fullName>
    </recommendedName>
</protein>
<evidence type="ECO:0000256" key="2">
    <source>
        <dbReference type="ARBA" id="ARBA00023015"/>
    </source>
</evidence>
<feature type="domain" description="TFIIE beta" evidence="7">
    <location>
        <begin position="11"/>
        <end position="89"/>
    </location>
</feature>
<dbReference type="AlphaFoldDB" id="A0A8H7AQX2"/>
<accession>A0A8H7AQX2</accession>
<reference evidence="8" key="1">
    <citation type="submission" date="2020-02" db="EMBL/GenBank/DDBJ databases">
        <authorList>
            <person name="Palmer J.M."/>
        </authorList>
    </citation>
    <scope>NUCLEOTIDE SEQUENCE</scope>
    <source>
        <strain evidence="8">EPUS1.4</strain>
        <tissue evidence="8">Thallus</tissue>
    </source>
</reference>
<keyword evidence="2" id="KW-0805">Transcription regulation</keyword>
<comment type="subcellular location">
    <subcellularLocation>
        <location evidence="1">Nucleus</location>
    </subcellularLocation>
</comment>